<organism evidence="1 2">
    <name type="scientific">Paenibacillus lactis</name>
    <dbReference type="NCBI Taxonomy" id="228574"/>
    <lineage>
        <taxon>Bacteria</taxon>
        <taxon>Bacillati</taxon>
        <taxon>Bacillota</taxon>
        <taxon>Bacilli</taxon>
        <taxon>Bacillales</taxon>
        <taxon>Paenibacillaceae</taxon>
        <taxon>Paenibacillus</taxon>
    </lineage>
</organism>
<evidence type="ECO:0000313" key="1">
    <source>
        <dbReference type="EMBL" id="MBP1893310.1"/>
    </source>
</evidence>
<proteinExistence type="predicted"/>
<evidence type="ECO:0000313" key="2">
    <source>
        <dbReference type="Proteomes" id="UP000706926"/>
    </source>
</evidence>
<dbReference type="EMBL" id="JAGGKI010000005">
    <property type="protein sequence ID" value="MBP1893310.1"/>
    <property type="molecule type" value="Genomic_DNA"/>
</dbReference>
<comment type="caution">
    <text evidence="1">The sequence shown here is derived from an EMBL/GenBank/DDBJ whole genome shotgun (WGS) entry which is preliminary data.</text>
</comment>
<gene>
    <name evidence="1" type="ORF">J2Z18_002412</name>
</gene>
<reference evidence="1 2" key="1">
    <citation type="submission" date="2021-03" db="EMBL/GenBank/DDBJ databases">
        <title>Genomic Encyclopedia of Type Strains, Phase IV (KMG-IV): sequencing the most valuable type-strain genomes for metagenomic binning, comparative biology and taxonomic classification.</title>
        <authorList>
            <person name="Goeker M."/>
        </authorList>
    </citation>
    <scope>NUCLEOTIDE SEQUENCE [LARGE SCALE GENOMIC DNA]</scope>
    <source>
        <strain evidence="1 2">DSM 15596</strain>
    </source>
</reference>
<protein>
    <submittedName>
        <fullName evidence="1">Uncharacterized protein</fullName>
    </submittedName>
</protein>
<keyword evidence="2" id="KW-1185">Reference proteome</keyword>
<dbReference type="Proteomes" id="UP000706926">
    <property type="component" value="Unassembled WGS sequence"/>
</dbReference>
<accession>A0ABS4FAM9</accession>
<name>A0ABS4FAM9_9BACL</name>
<sequence length="46" mass="5305">MPLSCLFEFGKNRHAIAMALRKAPENTGCFTLWSFEVSIRPFNFLL</sequence>